<comment type="caution">
    <text evidence="15">Lacks conserved residue(s) required for the propagation of feature annotation.</text>
</comment>
<keyword evidence="14" id="KW-0325">Glycoprotein</keyword>
<dbReference type="InterPro" id="IPR006586">
    <property type="entry name" value="ADAM_Cys-rich"/>
</dbReference>
<keyword evidence="6 15" id="KW-0479">Metal-binding</keyword>
<dbReference type="PROSITE" id="PS50092">
    <property type="entry name" value="TSP1"/>
    <property type="match status" value="3"/>
</dbReference>
<dbReference type="SMART" id="SM00608">
    <property type="entry name" value="ACR"/>
    <property type="match status" value="1"/>
</dbReference>
<evidence type="ECO:0000256" key="7">
    <source>
        <dbReference type="ARBA" id="ARBA00022729"/>
    </source>
</evidence>
<sequence>MFAAAADVIAGSCGGSGMRRRTQSLVPSMSLYAALLLMMLQYSQVLCSGAWRNLAANDYSVTYPRVVDSGGEYLHNYVPHGRATRVVSKRSVPQNSRQLKVSFDLDGEEVTLKLKQSRHLVAPHAHIEWMRVDNGTSLLWRERIDRQTKHCFYTGRLQNAPNSSAALSNCDGLSGLIKTDHGDYFIEPMSTNASMPDGAHVVYRRSALTHSNEANSLSDDLETTLRHLKDTQRISGRRKRSAIGSEKFVEVLLIGDHHMVRFHGQATVHLYMLSLVNIVNMIYQDPSLDANINIVVVRMILLDSDNDLVITGDAKRSLDQLCEWVYTVRKSDLNHPEHHDHAIFLTRQTFGPAGYAPVSNMCTEEKSCTINKEDGFSSAFVIAHETGHVLGMEHDGVNNDCEDTGNSVMSPLVQATFNDFYWSRCSNDELTTYLPSFPCLNDSPFQHPWPRLPDRIGTKYTMDDQCRFEFGNEYTVCHAFERRVDLCSRLWCSTKDKPLLCKTKKGPALDGTNCGPSKWCMDGKCVLTNEISVGNGRKSPRHKTWTTLSKSIYYPGTPERITVEVELEPTVAPPPSPIHGGWSDWKNASACSRSCGTGVLLRRRDCTNPRPRYRGNSCIGSPTNYALCGTQDCSNIGDFRAKQCLKLNQEKILKDGRRHTWVPYQVKNESTYCKLWCVSEQTKNLYMSERDVIDGTKCSYFSSQGICIQGSCEKMGCDKVLGSSKMTDVCGVCGGDNSQCRVIHSIFMESLTKKKYKRVSIIPKGARNIIVQEDEASPNFIALKNRKTGRFVLNGGRQQGYYQTFVQLGTLFNYTEDEERRELITARGPLLSEMIVFVYPRITGMKTTISTQFTLPSRPELDNAIPDVEERYTWEYVGWSECSKSCGNGVMFTRYICNDGETSRYAPKRMCSLYSRPKPVRKSCNEFSCEQRWIASEWVLCSHTCGTEGLQTRHVYCARFHEGRHERGDDALCVANGRKPAETRACMRAACPALWNTGQWTQCSVTCGKGIQQRNVTCGSNIASQCMEPAPSRVRRCNIRLCKGGQEFSHVAVARGGKAEGESNALENVRPMASKLQKRDLDIYQAYRMIGQSRQTKDRISNMRQEVEEEFSIWFKDATRLATLLGISILSPRAPRSAHQRHRANAPSTNPSEYYLRNLAIPFCDHLSAEFQQRFNAESRKGVEILALLPGSITETESIENVVDDLLLWEEDMPNASSLRAEVKESQHY</sequence>
<keyword evidence="8" id="KW-0677">Repeat</keyword>
<evidence type="ECO:0000256" key="2">
    <source>
        <dbReference type="ARBA" id="ARBA00022525"/>
    </source>
</evidence>
<dbReference type="Pfam" id="PF05986">
    <property type="entry name" value="ADAMTS_spacer1"/>
    <property type="match status" value="1"/>
</dbReference>
<keyword evidence="3" id="KW-0272">Extracellular matrix</keyword>
<dbReference type="InterPro" id="IPR041645">
    <property type="entry name" value="ADAMTS_CR_2"/>
</dbReference>
<dbReference type="PROSITE" id="PS50215">
    <property type="entry name" value="ADAM_MEPRO"/>
    <property type="match status" value="1"/>
</dbReference>
<keyword evidence="12" id="KW-0865">Zymogen</keyword>
<dbReference type="GeneID" id="106808132"/>
<accession>A0ABM1E1X7</accession>
<dbReference type="Gene3D" id="3.40.390.10">
    <property type="entry name" value="Collagenase (Catalytic Domain)"/>
    <property type="match status" value="1"/>
</dbReference>
<dbReference type="InterPro" id="IPR010294">
    <property type="entry name" value="ADAMTS_spacer1"/>
</dbReference>
<keyword evidence="2" id="KW-0964">Secreted</keyword>
<dbReference type="SUPFAM" id="SSF55486">
    <property type="entry name" value="Metalloproteases ('zincins'), catalytic domain"/>
    <property type="match status" value="1"/>
</dbReference>
<dbReference type="PANTHER" id="PTHR13723:SF304">
    <property type="entry name" value="A DISINTEGRIN AND METALLOPROTEINASE WITH THROMBOSPONDIN MOTIFS 2-LIKE PROTEIN"/>
    <property type="match status" value="1"/>
</dbReference>
<keyword evidence="13" id="KW-1015">Disulfide bond</keyword>
<comment type="subcellular location">
    <subcellularLocation>
        <location evidence="1">Secreted</location>
        <location evidence="1">Extracellular space</location>
        <location evidence="1">Extracellular matrix</location>
    </subcellularLocation>
</comment>
<gene>
    <name evidence="18" type="primary">LOC106808132</name>
</gene>
<protein>
    <submittedName>
        <fullName evidence="18">A disintegrin and metalloproteinase with thrombospondin motifs 3-like</fullName>
    </submittedName>
</protein>
<dbReference type="InterPro" id="IPR050439">
    <property type="entry name" value="ADAMTS_ADAMTS-like"/>
</dbReference>
<keyword evidence="11" id="KW-0482">Metalloprotease</keyword>
<evidence type="ECO:0000256" key="1">
    <source>
        <dbReference type="ARBA" id="ARBA00004498"/>
    </source>
</evidence>
<keyword evidence="9" id="KW-0378">Hydrolase</keyword>
<dbReference type="Pfam" id="PF17771">
    <property type="entry name" value="ADAMTS_CR_2"/>
    <property type="match status" value="1"/>
</dbReference>
<evidence type="ECO:0000256" key="3">
    <source>
        <dbReference type="ARBA" id="ARBA00022530"/>
    </source>
</evidence>
<evidence type="ECO:0000259" key="16">
    <source>
        <dbReference type="PROSITE" id="PS50215"/>
    </source>
</evidence>
<evidence type="ECO:0000313" key="18">
    <source>
        <dbReference type="RefSeq" id="XP_014666198.1"/>
    </source>
</evidence>
<dbReference type="Gene3D" id="2.20.100.10">
    <property type="entry name" value="Thrombospondin type-1 (TSP1) repeat"/>
    <property type="match status" value="4"/>
</dbReference>
<dbReference type="PRINTS" id="PR01857">
    <property type="entry name" value="ADAMTSFAMILY"/>
</dbReference>
<proteinExistence type="predicted"/>
<dbReference type="InterPro" id="IPR000884">
    <property type="entry name" value="TSP1_rpt"/>
</dbReference>
<dbReference type="InterPro" id="IPR001590">
    <property type="entry name" value="Peptidase_M12B"/>
</dbReference>
<keyword evidence="10 15" id="KW-0862">Zinc</keyword>
<organism evidence="17 18">
    <name type="scientific">Priapulus caudatus</name>
    <name type="common">Priapulid worm</name>
    <dbReference type="NCBI Taxonomy" id="37621"/>
    <lineage>
        <taxon>Eukaryota</taxon>
        <taxon>Metazoa</taxon>
        <taxon>Ecdysozoa</taxon>
        <taxon>Scalidophora</taxon>
        <taxon>Priapulida</taxon>
        <taxon>Priapulimorpha</taxon>
        <taxon>Priapulimorphida</taxon>
        <taxon>Priapulidae</taxon>
        <taxon>Priapulus</taxon>
    </lineage>
</organism>
<evidence type="ECO:0000256" key="14">
    <source>
        <dbReference type="ARBA" id="ARBA00023180"/>
    </source>
</evidence>
<reference evidence="18" key="1">
    <citation type="submission" date="2025-08" db="UniProtKB">
        <authorList>
            <consortium name="RefSeq"/>
        </authorList>
    </citation>
    <scope>IDENTIFICATION</scope>
</reference>
<feature type="domain" description="Peptidase M12B" evidence="16">
    <location>
        <begin position="247"/>
        <end position="434"/>
    </location>
</feature>
<evidence type="ECO:0000256" key="12">
    <source>
        <dbReference type="ARBA" id="ARBA00023145"/>
    </source>
</evidence>
<dbReference type="Pfam" id="PF00090">
    <property type="entry name" value="TSP_1"/>
    <property type="match status" value="1"/>
</dbReference>
<keyword evidence="17" id="KW-1185">Reference proteome</keyword>
<evidence type="ECO:0000256" key="10">
    <source>
        <dbReference type="ARBA" id="ARBA00022833"/>
    </source>
</evidence>
<evidence type="ECO:0000256" key="11">
    <source>
        <dbReference type="ARBA" id="ARBA00023049"/>
    </source>
</evidence>
<dbReference type="SUPFAM" id="SSF82895">
    <property type="entry name" value="TSP-1 type 1 repeat"/>
    <property type="match status" value="4"/>
</dbReference>
<keyword evidence="5" id="KW-0165">Cleavage on pair of basic residues</keyword>
<evidence type="ECO:0000256" key="9">
    <source>
        <dbReference type="ARBA" id="ARBA00022801"/>
    </source>
</evidence>
<name>A0ABM1E1X7_PRICU</name>
<feature type="binding site" evidence="15">
    <location>
        <position position="384"/>
    </location>
    <ligand>
        <name>Zn(2+)</name>
        <dbReference type="ChEBI" id="CHEBI:29105"/>
        <note>catalytic</note>
    </ligand>
</feature>
<dbReference type="CDD" id="cd04273">
    <property type="entry name" value="ZnMc_ADAMTS_like"/>
    <property type="match status" value="1"/>
</dbReference>
<evidence type="ECO:0000256" key="4">
    <source>
        <dbReference type="ARBA" id="ARBA00022670"/>
    </source>
</evidence>
<dbReference type="InterPro" id="IPR036383">
    <property type="entry name" value="TSP1_rpt_sf"/>
</dbReference>
<dbReference type="RefSeq" id="XP_014666198.1">
    <property type="nucleotide sequence ID" value="XM_014810712.1"/>
</dbReference>
<dbReference type="PANTHER" id="PTHR13723">
    <property type="entry name" value="ADAMTS A DISINTEGRIN AND METALLOPROTEASE WITH THROMBOSPONDIN MOTIFS PROTEASE"/>
    <property type="match status" value="1"/>
</dbReference>
<feature type="binding site" evidence="15">
    <location>
        <position position="388"/>
    </location>
    <ligand>
        <name>Zn(2+)</name>
        <dbReference type="ChEBI" id="CHEBI:29105"/>
        <note>catalytic</note>
    </ligand>
</feature>
<dbReference type="InterPro" id="IPR045371">
    <property type="entry name" value="ADAMTS_CR_3"/>
</dbReference>
<feature type="binding site" evidence="15">
    <location>
        <position position="394"/>
    </location>
    <ligand>
        <name>Zn(2+)</name>
        <dbReference type="ChEBI" id="CHEBI:29105"/>
        <note>catalytic</note>
    </ligand>
</feature>
<dbReference type="Pfam" id="PF19236">
    <property type="entry name" value="ADAMTS_CR_3"/>
    <property type="match status" value="1"/>
</dbReference>
<dbReference type="Pfam" id="PF19030">
    <property type="entry name" value="TSP1_ADAMTS"/>
    <property type="match status" value="3"/>
</dbReference>
<dbReference type="InterPro" id="IPR002870">
    <property type="entry name" value="Peptidase_M12B_N"/>
</dbReference>
<evidence type="ECO:0000256" key="6">
    <source>
        <dbReference type="ARBA" id="ARBA00022723"/>
    </source>
</evidence>
<feature type="active site" evidence="15">
    <location>
        <position position="385"/>
    </location>
</feature>
<evidence type="ECO:0000256" key="8">
    <source>
        <dbReference type="ARBA" id="ARBA00022737"/>
    </source>
</evidence>
<dbReference type="Gene3D" id="3.40.1620.60">
    <property type="match status" value="1"/>
</dbReference>
<evidence type="ECO:0000313" key="17">
    <source>
        <dbReference type="Proteomes" id="UP000695022"/>
    </source>
</evidence>
<evidence type="ECO:0000256" key="15">
    <source>
        <dbReference type="PROSITE-ProRule" id="PRU00276"/>
    </source>
</evidence>
<dbReference type="Pfam" id="PF01421">
    <property type="entry name" value="Reprolysin"/>
    <property type="match status" value="1"/>
</dbReference>
<keyword evidence="7" id="KW-0732">Signal</keyword>
<dbReference type="Pfam" id="PF01562">
    <property type="entry name" value="Pep_M12B_propep"/>
    <property type="match status" value="1"/>
</dbReference>
<dbReference type="Gene3D" id="2.60.120.830">
    <property type="match status" value="1"/>
</dbReference>
<dbReference type="InterPro" id="IPR013273">
    <property type="entry name" value="ADAMTS/ADAMTS-like"/>
</dbReference>
<evidence type="ECO:0000256" key="13">
    <source>
        <dbReference type="ARBA" id="ARBA00023157"/>
    </source>
</evidence>
<keyword evidence="4" id="KW-0645">Protease</keyword>
<dbReference type="SMART" id="SM00209">
    <property type="entry name" value="TSP1"/>
    <property type="match status" value="4"/>
</dbReference>
<evidence type="ECO:0000256" key="5">
    <source>
        <dbReference type="ARBA" id="ARBA00022685"/>
    </source>
</evidence>
<dbReference type="Proteomes" id="UP000695022">
    <property type="component" value="Unplaced"/>
</dbReference>
<dbReference type="InterPro" id="IPR024079">
    <property type="entry name" value="MetalloPept_cat_dom_sf"/>
</dbReference>